<dbReference type="Pfam" id="PF21772">
    <property type="entry name" value="CATIP_N"/>
    <property type="match status" value="1"/>
</dbReference>
<comment type="caution">
    <text evidence="15">The sequence shown here is derived from an EMBL/GenBank/DDBJ whole genome shotgun (WGS) entry which is preliminary data.</text>
</comment>
<keyword evidence="6" id="KW-0970">Cilium biogenesis/degradation</keyword>
<gene>
    <name evidence="16" type="ORF">IHE44_0014533</name>
    <name evidence="15" type="ORF">IHE44_001577</name>
</gene>
<dbReference type="AlphaFoldDB" id="A0A835P1B3"/>
<dbReference type="EMBL" id="JADDUC020000008">
    <property type="protein sequence ID" value="KAI1237272.1"/>
    <property type="molecule type" value="Genomic_DNA"/>
</dbReference>
<keyword evidence="8" id="KW-0206">Cytoskeleton</keyword>
<evidence type="ECO:0000256" key="8">
    <source>
        <dbReference type="ARBA" id="ARBA00023212"/>
    </source>
</evidence>
<comment type="function">
    <text evidence="10">Plays a role in primary ciliogenesis by modulating actin polymerization.</text>
</comment>
<keyword evidence="7" id="KW-0472">Membrane</keyword>
<keyword evidence="5" id="KW-0963">Cytoplasm</keyword>
<evidence type="ECO:0000256" key="3">
    <source>
        <dbReference type="ARBA" id="ARBA00004245"/>
    </source>
</evidence>
<reference evidence="16 17" key="2">
    <citation type="journal article" date="2021" name="J. Hered.">
        <title>Feather Gene Expression Elucidates the Developmental Basis of Plumage Iridescence in African Starlings.</title>
        <authorList>
            <person name="Rubenstein D.R."/>
            <person name="Corvelo A."/>
            <person name="MacManes M.D."/>
            <person name="Maia R."/>
            <person name="Narzisi G."/>
            <person name="Rousaki A."/>
            <person name="Vandenabeele P."/>
            <person name="Shawkey M.D."/>
            <person name="Solomon J."/>
        </authorList>
    </citation>
    <scope>NUCLEOTIDE SEQUENCE [LARGE SCALE GENOMIC DNA]</scope>
    <source>
        <strain evidence="16">SS15</strain>
    </source>
</reference>
<dbReference type="PANTHER" id="PTHR15505:SF3">
    <property type="entry name" value="CILIOGENESIS-ASSOCIATED TTC17-INTERACTING PROTEIN"/>
    <property type="match status" value="1"/>
</dbReference>
<dbReference type="GO" id="GO:0005886">
    <property type="term" value="C:plasma membrane"/>
    <property type="evidence" value="ECO:0007669"/>
    <property type="project" value="UniProtKB-SubCell"/>
</dbReference>
<dbReference type="GO" id="GO:0030041">
    <property type="term" value="P:actin filament polymerization"/>
    <property type="evidence" value="ECO:0007669"/>
    <property type="project" value="TreeGrafter"/>
</dbReference>
<dbReference type="GO" id="GO:0005634">
    <property type="term" value="C:nucleus"/>
    <property type="evidence" value="ECO:0007669"/>
    <property type="project" value="UniProtKB-SubCell"/>
</dbReference>
<evidence type="ECO:0000313" key="15">
    <source>
        <dbReference type="EMBL" id="KAG0128629.1"/>
    </source>
</evidence>
<comment type="subcellular location">
    <subcellularLocation>
        <location evidence="2">Cell membrane</location>
    </subcellularLocation>
    <subcellularLocation>
        <location evidence="3">Cytoplasm</location>
        <location evidence="3">Cytoskeleton</location>
    </subcellularLocation>
    <subcellularLocation>
        <location evidence="1">Nucleus</location>
    </subcellularLocation>
</comment>
<dbReference type="InterPro" id="IPR048777">
    <property type="entry name" value="CATIP_N"/>
</dbReference>
<dbReference type="GO" id="GO:0005856">
    <property type="term" value="C:cytoskeleton"/>
    <property type="evidence" value="ECO:0007669"/>
    <property type="project" value="UniProtKB-SubCell"/>
</dbReference>
<dbReference type="Proteomes" id="UP000618051">
    <property type="component" value="Unassembled WGS sequence"/>
</dbReference>
<feature type="region of interest" description="Disordered" evidence="13">
    <location>
        <begin position="148"/>
        <end position="169"/>
    </location>
</feature>
<evidence type="ECO:0000256" key="12">
    <source>
        <dbReference type="ARBA" id="ARBA00039249"/>
    </source>
</evidence>
<evidence type="ECO:0000256" key="10">
    <source>
        <dbReference type="ARBA" id="ARBA00037538"/>
    </source>
</evidence>
<accession>A0A835P1B3</accession>
<evidence type="ECO:0000259" key="14">
    <source>
        <dbReference type="Pfam" id="PF21772"/>
    </source>
</evidence>
<keyword evidence="4" id="KW-1003">Cell membrane</keyword>
<evidence type="ECO:0000313" key="17">
    <source>
        <dbReference type="Proteomes" id="UP000618051"/>
    </source>
</evidence>
<comment type="similarity">
    <text evidence="11">Belongs to the CATIP family.</text>
</comment>
<evidence type="ECO:0000256" key="11">
    <source>
        <dbReference type="ARBA" id="ARBA00037938"/>
    </source>
</evidence>
<evidence type="ECO:0000256" key="9">
    <source>
        <dbReference type="ARBA" id="ARBA00023242"/>
    </source>
</evidence>
<evidence type="ECO:0000313" key="16">
    <source>
        <dbReference type="EMBL" id="KAI1237272.1"/>
    </source>
</evidence>
<feature type="domain" description="Ciliogenesis-associated TTC17-interacting protein N-terminal" evidence="14">
    <location>
        <begin position="12"/>
        <end position="122"/>
    </location>
</feature>
<dbReference type="GO" id="GO:0044782">
    <property type="term" value="P:cilium organization"/>
    <property type="evidence" value="ECO:0007669"/>
    <property type="project" value="TreeGrafter"/>
</dbReference>
<organism evidence="15">
    <name type="scientific">Lamprotornis superbus</name>
    <dbReference type="NCBI Taxonomy" id="245042"/>
    <lineage>
        <taxon>Eukaryota</taxon>
        <taxon>Metazoa</taxon>
        <taxon>Chordata</taxon>
        <taxon>Craniata</taxon>
        <taxon>Vertebrata</taxon>
        <taxon>Euteleostomi</taxon>
        <taxon>Archelosauria</taxon>
        <taxon>Archosauria</taxon>
        <taxon>Dinosauria</taxon>
        <taxon>Saurischia</taxon>
        <taxon>Theropoda</taxon>
        <taxon>Coelurosauria</taxon>
        <taxon>Aves</taxon>
        <taxon>Neognathae</taxon>
        <taxon>Neoaves</taxon>
        <taxon>Telluraves</taxon>
        <taxon>Australaves</taxon>
        <taxon>Passeriformes</taxon>
        <taxon>Sturnidae</taxon>
        <taxon>Lamprotornis</taxon>
    </lineage>
</organism>
<dbReference type="PANTHER" id="PTHR15505">
    <property type="entry name" value="RIIA DOMAIN-CONTAINING PROTEIN 1"/>
    <property type="match status" value="1"/>
</dbReference>
<evidence type="ECO:0000256" key="13">
    <source>
        <dbReference type="SAM" id="MobiDB-lite"/>
    </source>
</evidence>
<evidence type="ECO:0000256" key="7">
    <source>
        <dbReference type="ARBA" id="ARBA00023136"/>
    </source>
</evidence>
<keyword evidence="17" id="KW-1185">Reference proteome</keyword>
<evidence type="ECO:0000256" key="2">
    <source>
        <dbReference type="ARBA" id="ARBA00004236"/>
    </source>
</evidence>
<evidence type="ECO:0000256" key="4">
    <source>
        <dbReference type="ARBA" id="ARBA00022475"/>
    </source>
</evidence>
<dbReference type="EMBL" id="JADDUC010000013">
    <property type="protein sequence ID" value="KAG0128629.1"/>
    <property type="molecule type" value="Genomic_DNA"/>
</dbReference>
<protein>
    <recommendedName>
        <fullName evidence="12">Ciliogenesis-associated TTC17-interacting protein</fullName>
    </recommendedName>
</protein>
<dbReference type="OrthoDB" id="6334211at2759"/>
<evidence type="ECO:0000256" key="1">
    <source>
        <dbReference type="ARBA" id="ARBA00004123"/>
    </source>
</evidence>
<proteinExistence type="inferred from homology"/>
<reference evidence="15" key="1">
    <citation type="submission" date="2020-10" db="EMBL/GenBank/DDBJ databases">
        <title>Feather gene expression reveals the developmental basis of iridescence in African starlings.</title>
        <authorList>
            <person name="Rubenstein D.R."/>
        </authorList>
    </citation>
    <scope>NUCLEOTIDE SEQUENCE</scope>
    <source>
        <strain evidence="15">SS15</strain>
        <tissue evidence="15">Liver</tissue>
    </source>
</reference>
<evidence type="ECO:0000256" key="6">
    <source>
        <dbReference type="ARBA" id="ARBA00022794"/>
    </source>
</evidence>
<sequence length="169" mass="18572">MGTVPTGLVEHGFVLPAYVTWQLETLEQEEQERLELRPHPTEKTTHIVSHEHGMTVWKTLQEGEAEPQCQSFSYSRAKLQGLLLEGASLLLLRVLARRQTMPPDLVFPAINTEGDLCTSSYVSHQPGGPVGWEGVWVRLGTPGWDVGSGSGQNVVDSMGTHGDGTWGQR</sequence>
<keyword evidence="9" id="KW-0539">Nucleus</keyword>
<name>A0A835P1B3_9PASS</name>
<evidence type="ECO:0000256" key="5">
    <source>
        <dbReference type="ARBA" id="ARBA00022490"/>
    </source>
</evidence>
<reference evidence="16" key="3">
    <citation type="submission" date="2022-01" db="EMBL/GenBank/DDBJ databases">
        <authorList>
            <person name="Rubenstein D.R."/>
        </authorList>
    </citation>
    <scope>NUCLEOTIDE SEQUENCE</scope>
    <source>
        <strain evidence="16">SS15</strain>
        <tissue evidence="16">Liver</tissue>
    </source>
</reference>